<name>A0A3M7RPV7_BRAPC</name>
<comment type="caution">
    <text evidence="3">The sequence shown here is derived from an EMBL/GenBank/DDBJ whole genome shotgun (WGS) entry which is preliminary data.</text>
</comment>
<evidence type="ECO:0000313" key="4">
    <source>
        <dbReference type="Proteomes" id="UP000276133"/>
    </source>
</evidence>
<keyword evidence="2" id="KW-1133">Transmembrane helix</keyword>
<dbReference type="OrthoDB" id="6374621at2759"/>
<dbReference type="Proteomes" id="UP000276133">
    <property type="component" value="Unassembled WGS sequence"/>
</dbReference>
<keyword evidence="2" id="KW-0472">Membrane</keyword>
<accession>A0A3M7RPV7</accession>
<keyword evidence="2" id="KW-0812">Transmembrane</keyword>
<sequence>MEMARINNSRKALFQTPGSGSTDEHSIVLANSLLSKLDIAEKALANVHAENEHSISVKEAHKDRMDKLRQMLNDIEEDNWKYESVNLLNFNGIFFLFSSQSYYFIIDKSFRNFRFNQHHYQASNEALCAFFLINSVANRDRSVCEKKANYSVQKKQEEIVILSNKKKKKETLASNTKRERENKDGLGKKSINNGIDFFFYYLNTRQFEYLLSSSSIDDA</sequence>
<evidence type="ECO:0000313" key="3">
    <source>
        <dbReference type="EMBL" id="RNA25318.1"/>
    </source>
</evidence>
<reference evidence="3 4" key="1">
    <citation type="journal article" date="2018" name="Sci. Rep.">
        <title>Genomic signatures of local adaptation to the degree of environmental predictability in rotifers.</title>
        <authorList>
            <person name="Franch-Gras L."/>
            <person name="Hahn C."/>
            <person name="Garcia-Roger E.M."/>
            <person name="Carmona M.J."/>
            <person name="Serra M."/>
            <person name="Gomez A."/>
        </authorList>
    </citation>
    <scope>NUCLEOTIDE SEQUENCE [LARGE SCALE GENOMIC DNA]</scope>
    <source>
        <strain evidence="3">HYR1</strain>
    </source>
</reference>
<evidence type="ECO:0000256" key="2">
    <source>
        <dbReference type="SAM" id="Phobius"/>
    </source>
</evidence>
<dbReference type="AlphaFoldDB" id="A0A3M7RPV7"/>
<gene>
    <name evidence="3" type="ORF">BpHYR1_014308</name>
</gene>
<evidence type="ECO:0000256" key="1">
    <source>
        <dbReference type="SAM" id="Coils"/>
    </source>
</evidence>
<feature type="coiled-coil region" evidence="1">
    <location>
        <begin position="58"/>
        <end position="85"/>
    </location>
</feature>
<dbReference type="EMBL" id="REGN01002940">
    <property type="protein sequence ID" value="RNA25318.1"/>
    <property type="molecule type" value="Genomic_DNA"/>
</dbReference>
<proteinExistence type="predicted"/>
<keyword evidence="1" id="KW-0175">Coiled coil</keyword>
<organism evidence="3 4">
    <name type="scientific">Brachionus plicatilis</name>
    <name type="common">Marine rotifer</name>
    <name type="synonym">Brachionus muelleri</name>
    <dbReference type="NCBI Taxonomy" id="10195"/>
    <lineage>
        <taxon>Eukaryota</taxon>
        <taxon>Metazoa</taxon>
        <taxon>Spiralia</taxon>
        <taxon>Gnathifera</taxon>
        <taxon>Rotifera</taxon>
        <taxon>Eurotatoria</taxon>
        <taxon>Monogononta</taxon>
        <taxon>Pseudotrocha</taxon>
        <taxon>Ploima</taxon>
        <taxon>Brachionidae</taxon>
        <taxon>Brachionus</taxon>
    </lineage>
</organism>
<keyword evidence="4" id="KW-1185">Reference proteome</keyword>
<feature type="transmembrane region" description="Helical" evidence="2">
    <location>
        <begin position="87"/>
        <end position="106"/>
    </location>
</feature>
<protein>
    <submittedName>
        <fullName evidence="3">Uncharacterized protein</fullName>
    </submittedName>
</protein>